<feature type="region of interest" description="Disordered" evidence="1">
    <location>
        <begin position="62"/>
        <end position="95"/>
    </location>
</feature>
<feature type="compositionally biased region" description="Basic and acidic residues" evidence="1">
    <location>
        <begin position="77"/>
        <end position="95"/>
    </location>
</feature>
<organism evidence="3 4">
    <name type="scientific">Ascobolus immersus RN42</name>
    <dbReference type="NCBI Taxonomy" id="1160509"/>
    <lineage>
        <taxon>Eukaryota</taxon>
        <taxon>Fungi</taxon>
        <taxon>Dikarya</taxon>
        <taxon>Ascomycota</taxon>
        <taxon>Pezizomycotina</taxon>
        <taxon>Pezizomycetes</taxon>
        <taxon>Pezizales</taxon>
        <taxon>Ascobolaceae</taxon>
        <taxon>Ascobolus</taxon>
    </lineage>
</organism>
<dbReference type="EMBL" id="ML119692">
    <property type="protein sequence ID" value="RPA80077.1"/>
    <property type="molecule type" value="Genomic_DNA"/>
</dbReference>
<protein>
    <recommendedName>
        <fullName evidence="5">Transmembrane protein</fullName>
    </recommendedName>
</protein>
<dbReference type="AlphaFoldDB" id="A0A3N4I3N3"/>
<feature type="compositionally biased region" description="Basic residues" evidence="1">
    <location>
        <begin position="67"/>
        <end position="76"/>
    </location>
</feature>
<feature type="chain" id="PRO_5018156099" description="Transmembrane protein" evidence="2">
    <location>
        <begin position="32"/>
        <end position="236"/>
    </location>
</feature>
<keyword evidence="4" id="KW-1185">Reference proteome</keyword>
<sequence>MACLFRTSGTSTFILLILLAITLFLSENIEAKTPAAARQGSQDKISFDADTREAIVRLAREKERQNRHQSKHHNGHHSQEQHSHHEEHQQGSDKDSFWKERAKGTMDDRKDTSVGGRLVGFFAALVNAAKAVVRWVDKGARTVIRTVMRTIVRAMKKLLGRVDVMERSLVVYDADVAEGRIRPDLLRQIRLVVDQRLEEVAELLEELEILEMVDEMMIFLRKIMQKHRDWDVQDEL</sequence>
<evidence type="ECO:0008006" key="5">
    <source>
        <dbReference type="Google" id="ProtNLM"/>
    </source>
</evidence>
<gene>
    <name evidence="3" type="ORF">BJ508DRAFT_307798</name>
</gene>
<keyword evidence="2" id="KW-0732">Signal</keyword>
<evidence type="ECO:0000313" key="3">
    <source>
        <dbReference type="EMBL" id="RPA80077.1"/>
    </source>
</evidence>
<name>A0A3N4I3N3_ASCIM</name>
<reference evidence="3 4" key="1">
    <citation type="journal article" date="2018" name="Nat. Ecol. Evol.">
        <title>Pezizomycetes genomes reveal the molecular basis of ectomycorrhizal truffle lifestyle.</title>
        <authorList>
            <person name="Murat C."/>
            <person name="Payen T."/>
            <person name="Noel B."/>
            <person name="Kuo A."/>
            <person name="Morin E."/>
            <person name="Chen J."/>
            <person name="Kohler A."/>
            <person name="Krizsan K."/>
            <person name="Balestrini R."/>
            <person name="Da Silva C."/>
            <person name="Montanini B."/>
            <person name="Hainaut M."/>
            <person name="Levati E."/>
            <person name="Barry K.W."/>
            <person name="Belfiori B."/>
            <person name="Cichocki N."/>
            <person name="Clum A."/>
            <person name="Dockter R.B."/>
            <person name="Fauchery L."/>
            <person name="Guy J."/>
            <person name="Iotti M."/>
            <person name="Le Tacon F."/>
            <person name="Lindquist E.A."/>
            <person name="Lipzen A."/>
            <person name="Malagnac F."/>
            <person name="Mello A."/>
            <person name="Molinier V."/>
            <person name="Miyauchi S."/>
            <person name="Poulain J."/>
            <person name="Riccioni C."/>
            <person name="Rubini A."/>
            <person name="Sitrit Y."/>
            <person name="Splivallo R."/>
            <person name="Traeger S."/>
            <person name="Wang M."/>
            <person name="Zifcakova L."/>
            <person name="Wipf D."/>
            <person name="Zambonelli A."/>
            <person name="Paolocci F."/>
            <person name="Nowrousian M."/>
            <person name="Ottonello S."/>
            <person name="Baldrian P."/>
            <person name="Spatafora J.W."/>
            <person name="Henrissat B."/>
            <person name="Nagy L.G."/>
            <person name="Aury J.M."/>
            <person name="Wincker P."/>
            <person name="Grigoriev I.V."/>
            <person name="Bonfante P."/>
            <person name="Martin F.M."/>
        </authorList>
    </citation>
    <scope>NUCLEOTIDE SEQUENCE [LARGE SCALE GENOMIC DNA]</scope>
    <source>
        <strain evidence="3 4">RN42</strain>
    </source>
</reference>
<evidence type="ECO:0000256" key="1">
    <source>
        <dbReference type="SAM" id="MobiDB-lite"/>
    </source>
</evidence>
<accession>A0A3N4I3N3</accession>
<proteinExistence type="predicted"/>
<evidence type="ECO:0000256" key="2">
    <source>
        <dbReference type="SAM" id="SignalP"/>
    </source>
</evidence>
<evidence type="ECO:0000313" key="4">
    <source>
        <dbReference type="Proteomes" id="UP000275078"/>
    </source>
</evidence>
<feature type="signal peptide" evidence="2">
    <location>
        <begin position="1"/>
        <end position="31"/>
    </location>
</feature>
<dbReference type="Proteomes" id="UP000275078">
    <property type="component" value="Unassembled WGS sequence"/>
</dbReference>